<dbReference type="OrthoDB" id="7386281at2759"/>
<dbReference type="EMBL" id="CAKASE010000076">
    <property type="protein sequence ID" value="CAG9577444.1"/>
    <property type="molecule type" value="Genomic_DNA"/>
</dbReference>
<name>A0A8J2R1S3_9NEOP</name>
<sequence length="318" mass="36305">MSFEARATEEDASVATSCIMKCSLDSFINSNLSSNDVCFYHNHHMFCVAGVAQAAVSTSLRVYEVHSRDDYDAYDNGQKNSLQNSKDHLEYSRKHDRSLADLWKQARRRNNSAAEYDDERFKRMESNLTEVLTNLSSVLNQILNIVKYTKQEEFRAFNDYIPNNGDRNRQRIKRNTQDLNNTVTEKVTVENTTEITNTSGRRTMMGSPGPTNDEVRNKLFTYIDEGFNEIIYKVNSLQPIKTAFNNDVAYKIGYIVANIDTLDANMKNLKRDMESDKYGWSDNKILNLYDTIKLSSSAVSNLMDVLKNFLEGGVSGGY</sequence>
<gene>
    <name evidence="1" type="ORF">DCHRY22_LOCUS12274</name>
</gene>
<evidence type="ECO:0000313" key="2">
    <source>
        <dbReference type="Proteomes" id="UP000789524"/>
    </source>
</evidence>
<dbReference type="AlphaFoldDB" id="A0A8J2R1S3"/>
<proteinExistence type="predicted"/>
<dbReference type="Proteomes" id="UP000789524">
    <property type="component" value="Unassembled WGS sequence"/>
</dbReference>
<accession>A0A8J2R1S3</accession>
<comment type="caution">
    <text evidence="1">The sequence shown here is derived from an EMBL/GenBank/DDBJ whole genome shotgun (WGS) entry which is preliminary data.</text>
</comment>
<organism evidence="1 2">
    <name type="scientific">Danaus chrysippus</name>
    <name type="common">African queen</name>
    <dbReference type="NCBI Taxonomy" id="151541"/>
    <lineage>
        <taxon>Eukaryota</taxon>
        <taxon>Metazoa</taxon>
        <taxon>Ecdysozoa</taxon>
        <taxon>Arthropoda</taxon>
        <taxon>Hexapoda</taxon>
        <taxon>Insecta</taxon>
        <taxon>Pterygota</taxon>
        <taxon>Neoptera</taxon>
        <taxon>Endopterygota</taxon>
        <taxon>Lepidoptera</taxon>
        <taxon>Glossata</taxon>
        <taxon>Ditrysia</taxon>
        <taxon>Papilionoidea</taxon>
        <taxon>Nymphalidae</taxon>
        <taxon>Danainae</taxon>
        <taxon>Danaini</taxon>
        <taxon>Danaina</taxon>
        <taxon>Danaus</taxon>
        <taxon>Anosia</taxon>
    </lineage>
</organism>
<evidence type="ECO:0000313" key="1">
    <source>
        <dbReference type="EMBL" id="CAG9577444.1"/>
    </source>
</evidence>
<protein>
    <submittedName>
        <fullName evidence="1">(African queen) hypothetical protein</fullName>
    </submittedName>
</protein>
<reference evidence="1" key="1">
    <citation type="submission" date="2021-09" db="EMBL/GenBank/DDBJ databases">
        <authorList>
            <person name="Martin H S."/>
        </authorList>
    </citation>
    <scope>NUCLEOTIDE SEQUENCE</scope>
</reference>
<keyword evidence="2" id="KW-1185">Reference proteome</keyword>